<dbReference type="InterPro" id="IPR036695">
    <property type="entry name" value="Arg-tRNA-synth_N_sf"/>
</dbReference>
<evidence type="ECO:0000256" key="5">
    <source>
        <dbReference type="ARBA" id="ARBA00022741"/>
    </source>
</evidence>
<dbReference type="InterPro" id="IPR035684">
    <property type="entry name" value="ArgRS_core"/>
</dbReference>
<feature type="domain" description="Arginyl tRNA synthetase N-terminal" evidence="13">
    <location>
        <begin position="1"/>
        <end position="84"/>
    </location>
</feature>
<dbReference type="SUPFAM" id="SSF55190">
    <property type="entry name" value="Arginyl-tRNA synthetase (ArgRS), N-terminal 'additional' domain"/>
    <property type="match status" value="1"/>
</dbReference>
<evidence type="ECO:0000256" key="11">
    <source>
        <dbReference type="RuleBase" id="RU363038"/>
    </source>
</evidence>
<keyword evidence="7 10" id="KW-0648">Protein biosynthesis</keyword>
<dbReference type="FunFam" id="1.10.730.10:FF:000008">
    <property type="entry name" value="Arginine--tRNA ligase"/>
    <property type="match status" value="1"/>
</dbReference>
<dbReference type="InterPro" id="IPR001412">
    <property type="entry name" value="aa-tRNA-synth_I_CS"/>
</dbReference>
<dbReference type="InterPro" id="IPR005148">
    <property type="entry name" value="Arg-tRNA-synth_N"/>
</dbReference>
<sequence>MDFKVEVSKILSEKISDFSYEEILSMIEIPPNAAMGDFAFPCFKLAKTYRKSPNIIAQELAQELNRPSYLKSIENAGGYVNFYVDTILLSSQVIKEVLEKKEDFGKMDIGSGKNVIVEFSSPNIAKPFHIGHIRTTVIGNSLYKLYKFLGYNTIGINHLGDYGTQFGKLIVAYKGWGNEEEVKNAPIKTLLKLYIEYHEKAEENPQMEDEAREWFKKLEDGDEEATRLWKFFREVSLEEFSRVYDMLGISFDSYAGESFYSDKMPAVIDLMEEKGVLIESQGAHIVDLEPYGMPPALIKKRDGSTLYITRDLAAAIYRKKTYDFYKNIYVVGSQQALHFKQWMKILDLMGFEWANDCEHVQFGMVGLEEGTLSTRKGRVVFLEDVLNQAIQKTKEVIIEKNPNLEDIDKVAKQIGVGAVVFQELSNSRIKDYTFSWERTLSFEGETGPYVQYTHARACSVLRKANLKPSSDIDFSMLGNNNDAMEVIRVLGSFKSVLLRAADKNEPHHITRYILDLAQAFNKFYHDNPILVDDEKVKAARLTIVEAVRIGLENSLKLIGMEAPERM</sequence>
<dbReference type="OrthoDB" id="9805987at2"/>
<dbReference type="Proteomes" id="UP000243406">
    <property type="component" value="Unassembled WGS sequence"/>
</dbReference>
<dbReference type="NCBIfam" id="TIGR00456">
    <property type="entry name" value="argS"/>
    <property type="match status" value="1"/>
</dbReference>
<dbReference type="Pfam" id="PF00750">
    <property type="entry name" value="tRNA-synt_1d"/>
    <property type="match status" value="1"/>
</dbReference>
<dbReference type="GO" id="GO:0006420">
    <property type="term" value="P:arginyl-tRNA aminoacylation"/>
    <property type="evidence" value="ECO:0007669"/>
    <property type="project" value="UniProtKB-UniRule"/>
</dbReference>
<evidence type="ECO:0000313" key="15">
    <source>
        <dbReference type="Proteomes" id="UP000243406"/>
    </source>
</evidence>
<dbReference type="Gene3D" id="1.10.730.10">
    <property type="entry name" value="Isoleucyl-tRNA Synthetase, Domain 1"/>
    <property type="match status" value="1"/>
</dbReference>
<keyword evidence="3 10" id="KW-0963">Cytoplasm</keyword>
<dbReference type="EC" id="6.1.1.19" evidence="10"/>
<evidence type="ECO:0000313" key="14">
    <source>
        <dbReference type="EMBL" id="SKB53408.1"/>
    </source>
</evidence>
<reference evidence="15" key="1">
    <citation type="submission" date="2017-02" db="EMBL/GenBank/DDBJ databases">
        <authorList>
            <person name="Varghese N."/>
            <person name="Submissions S."/>
        </authorList>
    </citation>
    <scope>NUCLEOTIDE SEQUENCE [LARGE SCALE GENOMIC DNA]</scope>
    <source>
        <strain evidence="15">ATCC 35199</strain>
    </source>
</reference>
<dbReference type="EMBL" id="FUYN01000004">
    <property type="protein sequence ID" value="SKB53408.1"/>
    <property type="molecule type" value="Genomic_DNA"/>
</dbReference>
<dbReference type="PROSITE" id="PS00178">
    <property type="entry name" value="AA_TRNA_LIGASE_I"/>
    <property type="match status" value="1"/>
</dbReference>
<comment type="subunit">
    <text evidence="10">Monomer.</text>
</comment>
<evidence type="ECO:0000256" key="10">
    <source>
        <dbReference type="HAMAP-Rule" id="MF_00123"/>
    </source>
</evidence>
<dbReference type="AlphaFoldDB" id="A0A1T5C1A5"/>
<evidence type="ECO:0000259" key="13">
    <source>
        <dbReference type="SMART" id="SM01016"/>
    </source>
</evidence>
<dbReference type="GO" id="GO:0004814">
    <property type="term" value="F:arginine-tRNA ligase activity"/>
    <property type="evidence" value="ECO:0007669"/>
    <property type="project" value="UniProtKB-UniRule"/>
</dbReference>
<organism evidence="14 15">
    <name type="scientific">Acetoanaerobium noterae</name>
    <dbReference type="NCBI Taxonomy" id="745369"/>
    <lineage>
        <taxon>Bacteria</taxon>
        <taxon>Bacillati</taxon>
        <taxon>Bacillota</taxon>
        <taxon>Clostridia</taxon>
        <taxon>Peptostreptococcales</taxon>
        <taxon>Filifactoraceae</taxon>
        <taxon>Acetoanaerobium</taxon>
    </lineage>
</organism>
<comment type="similarity">
    <text evidence="2 10 11">Belongs to the class-I aminoacyl-tRNA synthetase family.</text>
</comment>
<dbReference type="CDD" id="cd07956">
    <property type="entry name" value="Anticodon_Ia_Arg"/>
    <property type="match status" value="1"/>
</dbReference>
<evidence type="ECO:0000256" key="7">
    <source>
        <dbReference type="ARBA" id="ARBA00022917"/>
    </source>
</evidence>
<dbReference type="FunFam" id="3.40.50.620:FF:000116">
    <property type="entry name" value="Arginine--tRNA ligase"/>
    <property type="match status" value="1"/>
</dbReference>
<dbReference type="SMART" id="SM01016">
    <property type="entry name" value="Arg_tRNA_synt_N"/>
    <property type="match status" value="1"/>
</dbReference>
<dbReference type="Pfam" id="PF05746">
    <property type="entry name" value="DALR_1"/>
    <property type="match status" value="1"/>
</dbReference>
<dbReference type="GO" id="GO:0005737">
    <property type="term" value="C:cytoplasm"/>
    <property type="evidence" value="ECO:0007669"/>
    <property type="project" value="UniProtKB-SubCell"/>
</dbReference>
<dbReference type="Pfam" id="PF03485">
    <property type="entry name" value="Arg_tRNA_synt_N"/>
    <property type="match status" value="1"/>
</dbReference>
<evidence type="ECO:0000256" key="4">
    <source>
        <dbReference type="ARBA" id="ARBA00022598"/>
    </source>
</evidence>
<gene>
    <name evidence="10" type="primary">argS</name>
    <name evidence="14" type="ORF">SAMN02745120_1952</name>
</gene>
<dbReference type="InterPro" id="IPR009080">
    <property type="entry name" value="tRNAsynth_Ia_anticodon-bd"/>
</dbReference>
<dbReference type="SUPFAM" id="SSF47323">
    <property type="entry name" value="Anticodon-binding domain of a subclass of class I aminoacyl-tRNA synthetases"/>
    <property type="match status" value="1"/>
</dbReference>
<dbReference type="InterPro" id="IPR008909">
    <property type="entry name" value="DALR_anticod-bd"/>
</dbReference>
<evidence type="ECO:0000256" key="8">
    <source>
        <dbReference type="ARBA" id="ARBA00023146"/>
    </source>
</evidence>
<dbReference type="InterPro" id="IPR001278">
    <property type="entry name" value="Arg-tRNA-ligase"/>
</dbReference>
<feature type="short sequence motif" description="'HIGH' region" evidence="10">
    <location>
        <begin position="122"/>
        <end position="132"/>
    </location>
</feature>
<dbReference type="Gene3D" id="3.30.1360.70">
    <property type="entry name" value="Arginyl tRNA synthetase N-terminal domain"/>
    <property type="match status" value="1"/>
</dbReference>
<keyword evidence="4 10" id="KW-0436">Ligase</keyword>
<evidence type="ECO:0000256" key="9">
    <source>
        <dbReference type="ARBA" id="ARBA00049339"/>
    </source>
</evidence>
<keyword evidence="15" id="KW-1185">Reference proteome</keyword>
<dbReference type="PANTHER" id="PTHR11956:SF5">
    <property type="entry name" value="ARGININE--TRNA LIGASE, CYTOPLASMIC"/>
    <property type="match status" value="1"/>
</dbReference>
<dbReference type="CDD" id="cd00671">
    <property type="entry name" value="ArgRS_core"/>
    <property type="match status" value="1"/>
</dbReference>
<evidence type="ECO:0000256" key="3">
    <source>
        <dbReference type="ARBA" id="ARBA00022490"/>
    </source>
</evidence>
<evidence type="ECO:0000259" key="12">
    <source>
        <dbReference type="SMART" id="SM00836"/>
    </source>
</evidence>
<comment type="catalytic activity">
    <reaction evidence="9 10">
        <text>tRNA(Arg) + L-arginine + ATP = L-arginyl-tRNA(Arg) + AMP + diphosphate</text>
        <dbReference type="Rhea" id="RHEA:20301"/>
        <dbReference type="Rhea" id="RHEA-COMP:9658"/>
        <dbReference type="Rhea" id="RHEA-COMP:9673"/>
        <dbReference type="ChEBI" id="CHEBI:30616"/>
        <dbReference type="ChEBI" id="CHEBI:32682"/>
        <dbReference type="ChEBI" id="CHEBI:33019"/>
        <dbReference type="ChEBI" id="CHEBI:78442"/>
        <dbReference type="ChEBI" id="CHEBI:78513"/>
        <dbReference type="ChEBI" id="CHEBI:456215"/>
        <dbReference type="EC" id="6.1.1.19"/>
    </reaction>
</comment>
<dbReference type="SMART" id="SM00836">
    <property type="entry name" value="DALR_1"/>
    <property type="match status" value="1"/>
</dbReference>
<dbReference type="HAMAP" id="MF_00123">
    <property type="entry name" value="Arg_tRNA_synth"/>
    <property type="match status" value="1"/>
</dbReference>
<feature type="domain" description="DALR anticodon binding" evidence="12">
    <location>
        <begin position="450"/>
        <end position="566"/>
    </location>
</feature>
<dbReference type="Gene3D" id="3.40.50.620">
    <property type="entry name" value="HUPs"/>
    <property type="match status" value="1"/>
</dbReference>
<proteinExistence type="inferred from homology"/>
<evidence type="ECO:0000256" key="2">
    <source>
        <dbReference type="ARBA" id="ARBA00005594"/>
    </source>
</evidence>
<name>A0A1T5C1A5_9FIRM</name>
<evidence type="ECO:0000256" key="1">
    <source>
        <dbReference type="ARBA" id="ARBA00004496"/>
    </source>
</evidence>
<comment type="subcellular location">
    <subcellularLocation>
        <location evidence="1 10">Cytoplasm</location>
    </subcellularLocation>
</comment>
<dbReference type="InterPro" id="IPR014729">
    <property type="entry name" value="Rossmann-like_a/b/a_fold"/>
</dbReference>
<keyword evidence="8 10" id="KW-0030">Aminoacyl-tRNA synthetase</keyword>
<protein>
    <recommendedName>
        <fullName evidence="10">Arginine--tRNA ligase</fullName>
        <ecNumber evidence="10">6.1.1.19</ecNumber>
    </recommendedName>
    <alternativeName>
        <fullName evidence="10">Arginyl-tRNA synthetase</fullName>
        <shortName evidence="10">ArgRS</shortName>
    </alternativeName>
</protein>
<keyword evidence="6 10" id="KW-0067">ATP-binding</keyword>
<accession>A0A1T5C1A5</accession>
<keyword evidence="5 10" id="KW-0547">Nucleotide-binding</keyword>
<dbReference type="SUPFAM" id="SSF52374">
    <property type="entry name" value="Nucleotidylyl transferase"/>
    <property type="match status" value="1"/>
</dbReference>
<dbReference type="PANTHER" id="PTHR11956">
    <property type="entry name" value="ARGINYL-TRNA SYNTHETASE"/>
    <property type="match status" value="1"/>
</dbReference>
<dbReference type="PRINTS" id="PR01038">
    <property type="entry name" value="TRNASYNTHARG"/>
</dbReference>
<evidence type="ECO:0000256" key="6">
    <source>
        <dbReference type="ARBA" id="ARBA00022840"/>
    </source>
</evidence>
<dbReference type="RefSeq" id="WP_079589771.1">
    <property type="nucleotide sequence ID" value="NZ_FUYN01000004.1"/>
</dbReference>
<dbReference type="GO" id="GO:0005524">
    <property type="term" value="F:ATP binding"/>
    <property type="evidence" value="ECO:0007669"/>
    <property type="project" value="UniProtKB-UniRule"/>
</dbReference>